<accession>A0A6C6Z6L9</accession>
<protein>
    <submittedName>
        <fullName evidence="1">Uncharacterized protein</fullName>
    </submittedName>
</protein>
<evidence type="ECO:0000313" key="2">
    <source>
        <dbReference type="Proteomes" id="UP000008556"/>
    </source>
</evidence>
<dbReference type="AlphaFoldDB" id="A0A6C6Z6L9"/>
<gene>
    <name evidence="1" type="ordered locus">SPAB_04225</name>
</gene>
<evidence type="ECO:0000313" key="1">
    <source>
        <dbReference type="EMBL" id="ABX69548.1"/>
    </source>
</evidence>
<dbReference type="Proteomes" id="UP000008556">
    <property type="component" value="Chromosome"/>
</dbReference>
<name>A0A6C6Z6L9_SALPB</name>
<dbReference type="KEGG" id="spq:SPAB_04225"/>
<reference evidence="1 2" key="1">
    <citation type="submission" date="2007-11" db="EMBL/GenBank/DDBJ databases">
        <authorList>
            <consortium name="The Salmonella enterica serovar Paratyphi B Genome Sequencing Project"/>
            <person name="McClelland M."/>
            <person name="Sanderson E.K."/>
            <person name="Porwollik S."/>
            <person name="Spieth J."/>
            <person name="Clifton W.S."/>
            <person name="Fulton R."/>
            <person name="Cordes M."/>
            <person name="Wollam A."/>
            <person name="Shah N."/>
            <person name="Pepin K."/>
            <person name="Bhonagiri V."/>
            <person name="Nash W."/>
            <person name="Johnson M."/>
            <person name="Thiruvilangam P."/>
            <person name="Wilson R."/>
        </authorList>
    </citation>
    <scope>NUCLEOTIDE SEQUENCE [LARGE SCALE GENOMIC DNA]</scope>
    <source>
        <strain evidence="2">ATCC BAA-1250 / SPB7</strain>
    </source>
</reference>
<sequence>MGWGSRHIKAKKKNYSLSFHNVPISKIMMLNNINRNIYFI</sequence>
<organism evidence="1 2">
    <name type="scientific">Salmonella paratyphi B (strain ATCC BAA-1250 / SPB7)</name>
    <dbReference type="NCBI Taxonomy" id="1016998"/>
    <lineage>
        <taxon>Bacteria</taxon>
        <taxon>Pseudomonadati</taxon>
        <taxon>Pseudomonadota</taxon>
        <taxon>Gammaproteobacteria</taxon>
        <taxon>Enterobacterales</taxon>
        <taxon>Enterobacteriaceae</taxon>
        <taxon>Salmonella</taxon>
    </lineage>
</organism>
<dbReference type="EMBL" id="CP000886">
    <property type="protein sequence ID" value="ABX69548.1"/>
    <property type="molecule type" value="Genomic_DNA"/>
</dbReference>
<proteinExistence type="predicted"/>